<dbReference type="GO" id="GO:0005576">
    <property type="term" value="C:extracellular region"/>
    <property type="evidence" value="ECO:0007669"/>
    <property type="project" value="UniProtKB-SubCell"/>
</dbReference>
<dbReference type="NCBIfam" id="TIGR03696">
    <property type="entry name" value="Rhs_assc_core"/>
    <property type="match status" value="1"/>
</dbReference>
<dbReference type="Gene3D" id="2.40.50.230">
    <property type="entry name" value="Gp5 N-terminal domain"/>
    <property type="match status" value="1"/>
</dbReference>
<dbReference type="PANTHER" id="PTHR32305:SF15">
    <property type="entry name" value="PROTEIN RHSA-RELATED"/>
    <property type="match status" value="1"/>
</dbReference>
<evidence type="ECO:0000313" key="10">
    <source>
        <dbReference type="Proteomes" id="UP000019095"/>
    </source>
</evidence>
<feature type="domain" description="Teneurin-like YD-shell" evidence="8">
    <location>
        <begin position="1488"/>
        <end position="1785"/>
    </location>
</feature>
<dbReference type="Gene3D" id="3.55.50.10">
    <property type="entry name" value="Baseplate protein-like domains"/>
    <property type="match status" value="1"/>
</dbReference>
<comment type="similarity">
    <text evidence="2">Belongs to the VgrG protein family.</text>
</comment>
<evidence type="ECO:0000259" key="7">
    <source>
        <dbReference type="Pfam" id="PF22178"/>
    </source>
</evidence>
<gene>
    <name evidence="9" type="ORF">MIM_c33390</name>
</gene>
<dbReference type="EMBL" id="CP003915">
    <property type="protein sequence ID" value="AHG65400.1"/>
    <property type="molecule type" value="Genomic_DNA"/>
</dbReference>
<dbReference type="Pfam" id="PF20148">
    <property type="entry name" value="DUF6531"/>
    <property type="match status" value="1"/>
</dbReference>
<evidence type="ECO:0000313" key="9">
    <source>
        <dbReference type="EMBL" id="AHG65400.1"/>
    </source>
</evidence>
<evidence type="ECO:0000259" key="5">
    <source>
        <dbReference type="Pfam" id="PF04717"/>
    </source>
</evidence>
<dbReference type="Gene3D" id="4.10.220.110">
    <property type="match status" value="1"/>
</dbReference>
<dbReference type="InterPro" id="IPR022385">
    <property type="entry name" value="Rhs_assc_core"/>
</dbReference>
<dbReference type="InterPro" id="IPR017847">
    <property type="entry name" value="T6SS_RhsGE_Vgr_subset"/>
</dbReference>
<dbReference type="Gene3D" id="2.180.10.10">
    <property type="entry name" value="RHS repeat-associated core"/>
    <property type="match status" value="4"/>
</dbReference>
<feature type="domain" description="Gp5/Type VI secretion system Vgr C-terminal trimerisation" evidence="7">
    <location>
        <begin position="481"/>
        <end position="592"/>
    </location>
</feature>
<dbReference type="eggNOG" id="COG3209">
    <property type="taxonomic scope" value="Bacteria"/>
</dbReference>
<evidence type="ECO:0000256" key="3">
    <source>
        <dbReference type="ARBA" id="ARBA00022525"/>
    </source>
</evidence>
<feature type="domain" description="DUF6531" evidence="6">
    <location>
        <begin position="732"/>
        <end position="803"/>
    </location>
</feature>
<evidence type="ECO:0000259" key="8">
    <source>
        <dbReference type="Pfam" id="PF25023"/>
    </source>
</evidence>
<dbReference type="InterPro" id="IPR006533">
    <property type="entry name" value="T6SS_Vgr_RhsGE"/>
</dbReference>
<dbReference type="SUPFAM" id="SSF69255">
    <property type="entry name" value="gp5 N-terminal domain-like"/>
    <property type="match status" value="1"/>
</dbReference>
<dbReference type="Pfam" id="PF25023">
    <property type="entry name" value="TEN_YD-shell"/>
    <property type="match status" value="2"/>
</dbReference>
<keyword evidence="4" id="KW-0677">Repeat</keyword>
<comment type="subcellular location">
    <subcellularLocation>
        <location evidence="1">Secreted</location>
    </subcellularLocation>
</comment>
<dbReference type="Pfam" id="PF05593">
    <property type="entry name" value="RHS_repeat"/>
    <property type="match status" value="3"/>
</dbReference>
<evidence type="ECO:0000256" key="4">
    <source>
        <dbReference type="ARBA" id="ARBA00022737"/>
    </source>
</evidence>
<keyword evidence="10" id="KW-1185">Reference proteome</keyword>
<dbReference type="Proteomes" id="UP000019095">
    <property type="component" value="Chromosome"/>
</dbReference>
<dbReference type="PRINTS" id="PR00394">
    <property type="entry name" value="RHSPROTEIN"/>
</dbReference>
<dbReference type="InterPro" id="IPR006530">
    <property type="entry name" value="YD"/>
</dbReference>
<dbReference type="Pfam" id="PF22178">
    <property type="entry name" value="Gp5_trimer_C"/>
    <property type="match status" value="1"/>
</dbReference>
<feature type="domain" description="Gp5/Type VI secretion system Vgr protein OB-fold" evidence="5">
    <location>
        <begin position="400"/>
        <end position="464"/>
    </location>
</feature>
<reference evidence="9 10" key="1">
    <citation type="journal article" date="2014" name="Microbiology">
        <title>Unravelling the complete genome sequence of Advenella mimigardefordensis strain DPN7T and novel insights in the catabolism of the xenobiotic polythioester precursor 3,3'-dithiodipropionate.</title>
        <authorList>
            <person name="Wubbeler J.H."/>
            <person name="Hiessl S."/>
            <person name="Schuldes J."/>
            <person name="Thurmer A."/>
            <person name="Daniel R."/>
            <person name="Steinbuchel A."/>
        </authorList>
    </citation>
    <scope>NUCLEOTIDE SEQUENCE [LARGE SCALE GENOMIC DNA]</scope>
    <source>
        <strain evidence="10">DSM 17166 / LMG 22922 / DPN7</strain>
    </source>
</reference>
<evidence type="ECO:0000256" key="1">
    <source>
        <dbReference type="ARBA" id="ARBA00004613"/>
    </source>
</evidence>
<proteinExistence type="inferred from homology"/>
<dbReference type="STRING" id="1247726.MIM_c33390"/>
<dbReference type="Pfam" id="PF05954">
    <property type="entry name" value="Phage_GPD"/>
    <property type="match status" value="1"/>
</dbReference>
<dbReference type="InterPro" id="IPR056823">
    <property type="entry name" value="TEN-like_YD-shell"/>
</dbReference>
<dbReference type="KEGG" id="amim:MIM_c33390"/>
<evidence type="ECO:0000259" key="6">
    <source>
        <dbReference type="Pfam" id="PF20148"/>
    </source>
</evidence>
<dbReference type="OrthoDB" id="5445630at2"/>
<dbReference type="Pfam" id="PF04717">
    <property type="entry name" value="Phage_base_V"/>
    <property type="match status" value="1"/>
</dbReference>
<feature type="domain" description="Teneurin-like YD-shell" evidence="8">
    <location>
        <begin position="1225"/>
        <end position="1377"/>
    </location>
</feature>
<dbReference type="Gene3D" id="2.30.110.50">
    <property type="match status" value="1"/>
</dbReference>
<dbReference type="NCBIfam" id="TIGR03361">
    <property type="entry name" value="VI_Rhs_Vgr"/>
    <property type="match status" value="1"/>
</dbReference>
<sequence>MSANINIINPDRLIKVSIAADNAEFLFDAMQGTDGMSTLSDYTVRLLHRSMQVDVRALLGKSLTLTINTAAAPRHINGVIASFALVGQEGDVDRYFVYEARVVPWFWLATHKKEFRIYQNQSVPETIKQVLSPYGYAFEFDLVETYAPRVYCVQYDETDFQFVSRLLEAEGIHYYFRHEQEKHTLVMSDEIQSHKPVDGYEHVPYFTEDKLALPQQDYMTHVAVYQDLRPGQYITNDYNFTTPKADLAAHHGIELEHEHNQAEVYEWPGNYEDDPLGERYARQRMQEQHHVRDTRTLRSTARGVATGSLFNLVRCPRTEENREYVVLGTRYDLKENNYHSVNSPEEAAQNGRLCLFDLTVQCATLPFRPPRTTRKPRTLGPQTAVVVGPEGKEIWTNEYGQVKVHFHWDRYDKKDENSSCWIRVSSSWASGNFGAIQVPRIGDEVIVDFLNGDPDAPIITGRVYNAAMMPPWKLPDNATQMGLYSRSSPGGNYETANAIRFEDKKGQEQLWIHAERNQDVEVEHNDTLTVGNNKTDKIRWHWKLNTGGFKQETVNLASVQSVGLGKMMNVGMAYNVNVGGLYLRNIGLQMASTVGMDRTDRVVQSWTSDVGHVYSVTVRGKAVETTVRKDAQRPLIATPDFQPQLPSAVESSDANQIRITDGGQASLSGAQYAKLIGPGGVITIDEAGIRIRGKGIYLQAPIISMTGGDAQGLVPVTEADCAECAKRTTTPHPVDVATGQKVLVTDDFMLPGRMPIRWSRMYRSADQREGHLGIAWKLPYSTEIRQGAAGMVYFDADGRQLNFPNLAVGEEHFHPIEKYTLQRTEDNASHPRYRICFTNGTEEHYVRHPKEPKRWQLHRITTRDGQWLQIQYTVQGWLKQLNNNRYTVLSELDTRGRILALYLAGDEDGQALARYSYDEQGDLVRAVDRAARVWRYRYAHHLLNEYRTPSGAVHISEWDGDTPQARCVRTYAYAENAAAPGAKPMITRDTRFTYLPASKTTQVTDGLGNTTEYHYNGLWAVDRVTHPDGSVEQIHFDETGSISGHTDALGRSTRIVNNAAGSPTSVIDAAGNVTSLSYNAQNQPVHITDPAGHVWQRSYDEAGNLASETDPLGHSTSYAYANGLPVSRTDPMGNATKMQWDEAGQLVSKVDCSGNQTKYQYDSLGQLTATTNPLGQVSEQQWDQAGRVIGNKPVGRGWWRIEHDKAGRPIANTDPLQRVTQTRWDAYNQRVEVINAAKGNLLFEYDRIGQLIKITNAKGESTTLVYDSRGRRVSETGFDGRRQIFKYNAAGELIERIDIGNDGQITTTYVYDALGRPVERRVSDGMHVSYRYDARSRLTQAQVVAMPGEQPHRITYEYDAAGHKIAEMQAHHGRVWRITHELDALGNRIASRIPSAGKLKWLRYGSGHIHEMLLDEDTVASFERDGLHREVLRNQGRVSHQFSYSEAGWLEAHLWQDLDEQGKQLGQPRGWRAWKYDVAGQLLNLRDVYRGTKSYQYDALARVTEVSQCVERLGNWYENFAYDQADNLIAIAKSQGYEVPVQFGQGQAPGNRLLRLFNSQIAEQYLSYDYDGHGNRVSQMTGISTPISASAIESSSVETAETIEPGSGSEPLAKSTRYHYDGDHQLIQIDHPGGAKIQYRYDAFGRRIAKHHTTHNNDSQTTLFMWDGDWMIQELAAANDSHEDQVKTFIRHPDFLGPLTLLSGHRRYHHYVTDHLGTPQEMYDESRRIVWAAQMDTYGRVTKQIVADVDNPIRFPGQYYDAESGLHYNRFRYYDAEAGRYINQDPIGLQGGSNQYQYVANNPLTAVDPMGLEKWDWNGVGDTAVCSYYDDMFKAHPKCDYYEAAGDICRGKNGAVNGMSNLGISTAWAIGNSSDSQATILEKIRKSLVESDKAARSAGKVDSSTDCVYGDDIDAYHYAAFKGAGLSSWFYGGKVWPQNVWPNPVPVDIRKYEYLKRPYIEFAPY</sequence>
<dbReference type="InterPro" id="IPR045351">
    <property type="entry name" value="DUF6531"/>
</dbReference>
<dbReference type="NCBIfam" id="TIGR01643">
    <property type="entry name" value="YD_repeat_2x"/>
    <property type="match status" value="7"/>
</dbReference>
<protein>
    <submittedName>
        <fullName evidence="9">Putative type VI secretion system YD repeat-containing Rhs element Vgr protein</fullName>
    </submittedName>
</protein>
<dbReference type="SUPFAM" id="SSF69279">
    <property type="entry name" value="Phage tail proteins"/>
    <property type="match status" value="2"/>
</dbReference>
<dbReference type="InterPro" id="IPR037026">
    <property type="entry name" value="Vgr_OB-fold_dom_sf"/>
</dbReference>
<name>W0PIQ6_ADVMD</name>
<dbReference type="PATRIC" id="fig|1247726.3.peg.3692"/>
<dbReference type="RefSeq" id="WP_052342336.1">
    <property type="nucleotide sequence ID" value="NZ_CP003915.1"/>
</dbReference>
<dbReference type="eggNOG" id="COG3501">
    <property type="taxonomic scope" value="Bacteria"/>
</dbReference>
<dbReference type="InterPro" id="IPR054030">
    <property type="entry name" value="Gp5_Vgr_C"/>
</dbReference>
<organism evidence="9 10">
    <name type="scientific">Advenella mimigardefordensis (strain DSM 17166 / LMG 22922 / DPN7)</name>
    <dbReference type="NCBI Taxonomy" id="1247726"/>
    <lineage>
        <taxon>Bacteria</taxon>
        <taxon>Pseudomonadati</taxon>
        <taxon>Pseudomonadota</taxon>
        <taxon>Betaproteobacteria</taxon>
        <taxon>Burkholderiales</taxon>
        <taxon>Alcaligenaceae</taxon>
    </lineage>
</organism>
<dbReference type="HOGENOM" id="CLU_001802_0_0_4"/>
<evidence type="ECO:0000256" key="2">
    <source>
        <dbReference type="ARBA" id="ARBA00005558"/>
    </source>
</evidence>
<dbReference type="InterPro" id="IPR031325">
    <property type="entry name" value="RHS_repeat"/>
</dbReference>
<dbReference type="InterPro" id="IPR050708">
    <property type="entry name" value="T6SS_VgrG/RHS"/>
</dbReference>
<dbReference type="PANTHER" id="PTHR32305">
    <property type="match status" value="1"/>
</dbReference>
<accession>W0PIQ6</accession>
<dbReference type="SUPFAM" id="SSF69349">
    <property type="entry name" value="Phage fibre proteins"/>
    <property type="match status" value="1"/>
</dbReference>
<dbReference type="NCBIfam" id="TIGR01646">
    <property type="entry name" value="vgr_GE"/>
    <property type="match status" value="1"/>
</dbReference>
<keyword evidence="3" id="KW-0964">Secreted</keyword>
<dbReference type="InterPro" id="IPR006531">
    <property type="entry name" value="Gp5/Vgr_OB"/>
</dbReference>